<name>A0A1X7RJI4_ZYMT9</name>
<dbReference type="SUPFAM" id="SSF88697">
    <property type="entry name" value="PUA domain-like"/>
    <property type="match status" value="1"/>
</dbReference>
<protein>
    <submittedName>
        <fullName evidence="1">Uncharacterized protein</fullName>
    </submittedName>
</protein>
<evidence type="ECO:0000313" key="2">
    <source>
        <dbReference type="Proteomes" id="UP000215127"/>
    </source>
</evidence>
<dbReference type="InterPro" id="IPR015947">
    <property type="entry name" value="PUA-like_sf"/>
</dbReference>
<keyword evidence="2" id="KW-1185">Reference proteome</keyword>
<evidence type="ECO:0000313" key="1">
    <source>
        <dbReference type="EMBL" id="SMQ47568.1"/>
    </source>
</evidence>
<dbReference type="STRING" id="1276538.A0A1X7RJI4"/>
<dbReference type="Proteomes" id="UP000215127">
    <property type="component" value="Chromosome 2"/>
</dbReference>
<dbReference type="InterPro" id="IPR036987">
    <property type="entry name" value="SRA-YDG_sf"/>
</dbReference>
<proteinExistence type="predicted"/>
<reference evidence="1 2" key="1">
    <citation type="submission" date="2016-06" db="EMBL/GenBank/DDBJ databases">
        <authorList>
            <person name="Kjaerup R.B."/>
            <person name="Dalgaard T.S."/>
            <person name="Juul-Madsen H.R."/>
        </authorList>
    </citation>
    <scope>NUCLEOTIDE SEQUENCE [LARGE SCALE GENOMIC DNA]</scope>
</reference>
<gene>
    <name evidence="1" type="ORF">ZT3D7_G2716</name>
</gene>
<accession>A0A1X7RJI4</accession>
<sequence>MATGRLHLPLLDFAAAQHRDHQQGIEPPAMAALALTLTLNRSQSIEDQIASKLNQPLAFSAEELRQQARWIRDILDPQVAREGHDALHSDEILTLDELLRKLASSDISLEDIRYSRIHLAIRDIAGRATRWPKKLVDRSDVLKYAWIARYGPLKATGLPLYESGGRLNGICRPEDLSKEKLLVKWLKSPAAKLSPAVARRVGDLGFTPGDWWINPLFAHRAGIIDSGNSEGGIVSDNSGAYAVVMTGSDEVSGPTPEIFQYRARDRDPGRYRLTAGTPESRHPVRILRSHTLRSFWKPRAGLRYDGLHKVTGWSLVKEAKSNETVVVITFQRLASEGSMDSVLCRPWSDEVEDYTEYKRLRRQCREKQNETLKPSFRMTGDGTIDMREDEAVFLPKPSLAKVAGEL</sequence>
<organism evidence="1 2">
    <name type="scientific">Zymoseptoria tritici (strain ST99CH_3D7)</name>
    <dbReference type="NCBI Taxonomy" id="1276538"/>
    <lineage>
        <taxon>Eukaryota</taxon>
        <taxon>Fungi</taxon>
        <taxon>Dikarya</taxon>
        <taxon>Ascomycota</taxon>
        <taxon>Pezizomycotina</taxon>
        <taxon>Dothideomycetes</taxon>
        <taxon>Dothideomycetidae</taxon>
        <taxon>Mycosphaerellales</taxon>
        <taxon>Mycosphaerellaceae</taxon>
        <taxon>Zymoseptoria</taxon>
    </lineage>
</organism>
<dbReference type="AlphaFoldDB" id="A0A1X7RJI4"/>
<dbReference type="Gene3D" id="2.30.280.10">
    <property type="entry name" value="SRA-YDG"/>
    <property type="match status" value="1"/>
</dbReference>
<dbReference type="EMBL" id="LT853693">
    <property type="protein sequence ID" value="SMQ47568.1"/>
    <property type="molecule type" value="Genomic_DNA"/>
</dbReference>